<evidence type="ECO:0000313" key="3">
    <source>
        <dbReference type="Proteomes" id="UP000789524"/>
    </source>
</evidence>
<dbReference type="OrthoDB" id="7428280at2759"/>
<proteinExistence type="predicted"/>
<gene>
    <name evidence="2" type="ORF">DCHRY22_LOCUS8640</name>
</gene>
<comment type="caution">
    <text evidence="2">The sequence shown here is derived from an EMBL/GenBank/DDBJ whole genome shotgun (WGS) entry which is preliminary data.</text>
</comment>
<dbReference type="AlphaFoldDB" id="A0A8J2QT58"/>
<sequence>MASVSTPVNTINRDNLMVLIRNNVLNTSLEFNDPDVMETDSPVRKPRNLQPVIKKLFHSPITSQTTHDKEDMRSLSSKERRRKRKRRELLISSDDHIRMAYMREGGREIEGGSPETCGMRKRVLISLFHNKEYCMETTE</sequence>
<protein>
    <submittedName>
        <fullName evidence="2">(African queen) hypothetical protein</fullName>
    </submittedName>
</protein>
<dbReference type="EMBL" id="CAKASE010000062">
    <property type="protein sequence ID" value="CAG9569082.1"/>
    <property type="molecule type" value="Genomic_DNA"/>
</dbReference>
<name>A0A8J2QT58_9NEOP</name>
<reference evidence="2" key="1">
    <citation type="submission" date="2021-09" db="EMBL/GenBank/DDBJ databases">
        <authorList>
            <person name="Martin H S."/>
        </authorList>
    </citation>
    <scope>NUCLEOTIDE SEQUENCE</scope>
</reference>
<accession>A0A8J2QT58</accession>
<keyword evidence="3" id="KW-1185">Reference proteome</keyword>
<evidence type="ECO:0000256" key="1">
    <source>
        <dbReference type="SAM" id="MobiDB-lite"/>
    </source>
</evidence>
<feature type="region of interest" description="Disordered" evidence="1">
    <location>
        <begin position="56"/>
        <end position="89"/>
    </location>
</feature>
<feature type="compositionally biased region" description="Basic and acidic residues" evidence="1">
    <location>
        <begin position="66"/>
        <end position="78"/>
    </location>
</feature>
<evidence type="ECO:0000313" key="2">
    <source>
        <dbReference type="EMBL" id="CAG9569082.1"/>
    </source>
</evidence>
<organism evidence="2 3">
    <name type="scientific">Danaus chrysippus</name>
    <name type="common">African queen</name>
    <dbReference type="NCBI Taxonomy" id="151541"/>
    <lineage>
        <taxon>Eukaryota</taxon>
        <taxon>Metazoa</taxon>
        <taxon>Ecdysozoa</taxon>
        <taxon>Arthropoda</taxon>
        <taxon>Hexapoda</taxon>
        <taxon>Insecta</taxon>
        <taxon>Pterygota</taxon>
        <taxon>Neoptera</taxon>
        <taxon>Endopterygota</taxon>
        <taxon>Lepidoptera</taxon>
        <taxon>Glossata</taxon>
        <taxon>Ditrysia</taxon>
        <taxon>Papilionoidea</taxon>
        <taxon>Nymphalidae</taxon>
        <taxon>Danainae</taxon>
        <taxon>Danaini</taxon>
        <taxon>Danaina</taxon>
        <taxon>Danaus</taxon>
        <taxon>Anosia</taxon>
    </lineage>
</organism>
<dbReference type="Proteomes" id="UP000789524">
    <property type="component" value="Unassembled WGS sequence"/>
</dbReference>